<sequence>MVIKARTPDSVAARLFGLGLAGTGAAHFTAPRLFDPITGMAFPRSTRRWTYRNGFTELVLGLFIACRHTRTVGAVGFLAYVAFLGNRLFSGVPSTENAHG</sequence>
<dbReference type="OrthoDB" id="3482508at2"/>
<evidence type="ECO:0000313" key="1">
    <source>
        <dbReference type="EMBL" id="TLF94971.1"/>
    </source>
</evidence>
<organism evidence="1 2">
    <name type="scientific">Nocardia cyriacigeorgica</name>
    <dbReference type="NCBI Taxonomy" id="135487"/>
    <lineage>
        <taxon>Bacteria</taxon>
        <taxon>Bacillati</taxon>
        <taxon>Actinomycetota</taxon>
        <taxon>Actinomycetes</taxon>
        <taxon>Mycobacteriales</taxon>
        <taxon>Nocardiaceae</taxon>
        <taxon>Nocardia</taxon>
    </lineage>
</organism>
<proteinExistence type="predicted"/>
<reference evidence="1 2" key="1">
    <citation type="submission" date="2019-05" db="EMBL/GenBank/DDBJ databases">
        <title>Genomes sequences of two Nocardia cyriacigeorgica environmental isolates, type strains Nocardia asteroides ATCC 19247 and Nocardia cyriacigeorgica DSM 44484.</title>
        <authorList>
            <person name="Vautrin F."/>
            <person name="Bergeron E."/>
            <person name="Dubost A."/>
            <person name="Abrouk D."/>
            <person name="Rodriguez Nava V."/>
            <person name="Pujic P."/>
        </authorList>
    </citation>
    <scope>NUCLEOTIDE SEQUENCE [LARGE SCALE GENOMIC DNA]</scope>
    <source>
        <strain evidence="1 2">EML 1456</strain>
    </source>
</reference>
<accession>A0A5R8P6E4</accession>
<comment type="caution">
    <text evidence="1">The sequence shown here is derived from an EMBL/GenBank/DDBJ whole genome shotgun (WGS) entry which is preliminary data.</text>
</comment>
<protein>
    <recommendedName>
        <fullName evidence="3">DoxX family protein</fullName>
    </recommendedName>
</protein>
<evidence type="ECO:0000313" key="2">
    <source>
        <dbReference type="Proteomes" id="UP000308349"/>
    </source>
</evidence>
<dbReference type="Proteomes" id="UP000308349">
    <property type="component" value="Unassembled WGS sequence"/>
</dbReference>
<dbReference type="AlphaFoldDB" id="A0A5R8P6E4"/>
<gene>
    <name evidence="1" type="ORF">FEK35_28485</name>
</gene>
<dbReference type="EMBL" id="VBUU01000044">
    <property type="protein sequence ID" value="TLF94971.1"/>
    <property type="molecule type" value="Genomic_DNA"/>
</dbReference>
<evidence type="ECO:0008006" key="3">
    <source>
        <dbReference type="Google" id="ProtNLM"/>
    </source>
</evidence>
<name>A0A5R8P6E4_9NOCA</name>